<keyword evidence="11 14" id="KW-0472">Membrane</keyword>
<feature type="compositionally biased region" description="Basic and acidic residues" evidence="16">
    <location>
        <begin position="263"/>
        <end position="274"/>
    </location>
</feature>
<keyword evidence="13 14" id="KW-0998">Cell outer membrane</keyword>
<dbReference type="PROSITE" id="PS52016">
    <property type="entry name" value="TONB_DEPENDENT_REC_3"/>
    <property type="match status" value="1"/>
</dbReference>
<keyword evidence="6 14" id="KW-0812">Transmembrane</keyword>
<evidence type="ECO:0000259" key="18">
    <source>
        <dbReference type="Pfam" id="PF00593"/>
    </source>
</evidence>
<evidence type="ECO:0000259" key="19">
    <source>
        <dbReference type="Pfam" id="PF07715"/>
    </source>
</evidence>
<feature type="region of interest" description="Disordered" evidence="16">
    <location>
        <begin position="252"/>
        <end position="274"/>
    </location>
</feature>
<organism evidence="20 21">
    <name type="scientific">Comamonas terrigena</name>
    <dbReference type="NCBI Taxonomy" id="32013"/>
    <lineage>
        <taxon>Bacteria</taxon>
        <taxon>Pseudomonadati</taxon>
        <taxon>Pseudomonadota</taxon>
        <taxon>Betaproteobacteria</taxon>
        <taxon>Burkholderiales</taxon>
        <taxon>Comamonadaceae</taxon>
        <taxon>Comamonas</taxon>
    </lineage>
</organism>
<gene>
    <name evidence="20" type="ORF">CRM82_18540</name>
</gene>
<dbReference type="InterPro" id="IPR037066">
    <property type="entry name" value="Plug_dom_sf"/>
</dbReference>
<dbReference type="AlphaFoldDB" id="A0A2A7UYJ0"/>
<reference evidence="21" key="1">
    <citation type="submission" date="2017-09" db="EMBL/GenBank/DDBJ databases">
        <title>FDA dAtabase for Regulatory Grade micrObial Sequences (FDA-ARGOS): Supporting development and validation of Infectious Disease Dx tests.</title>
        <authorList>
            <person name="Minogue T."/>
            <person name="Wolcott M."/>
            <person name="Wasieloski L."/>
            <person name="Aguilar W."/>
            <person name="Moore D."/>
            <person name="Tallon L."/>
            <person name="Sadzewicz L."/>
            <person name="Ott S."/>
            <person name="Zhao X."/>
            <person name="Nagaraj S."/>
            <person name="Vavikolanu K."/>
            <person name="Aluvathingal J."/>
            <person name="Nadendla S."/>
            <person name="Sichtig H."/>
        </authorList>
    </citation>
    <scope>NUCLEOTIDE SEQUENCE [LARGE SCALE GENOMIC DNA]</scope>
    <source>
        <strain evidence="21">FDAARGOS_394</strain>
    </source>
</reference>
<dbReference type="PANTHER" id="PTHR32552:SF68">
    <property type="entry name" value="FERRICHROME OUTER MEMBRANE TRANSPORTER_PHAGE RECEPTOR"/>
    <property type="match status" value="1"/>
</dbReference>
<keyword evidence="4 14" id="KW-1134">Transmembrane beta strand</keyword>
<dbReference type="SUPFAM" id="SSF56935">
    <property type="entry name" value="Porins"/>
    <property type="match status" value="1"/>
</dbReference>
<evidence type="ECO:0000256" key="6">
    <source>
        <dbReference type="ARBA" id="ARBA00022692"/>
    </source>
</evidence>
<feature type="signal peptide" evidence="17">
    <location>
        <begin position="1"/>
        <end position="30"/>
    </location>
</feature>
<evidence type="ECO:0000256" key="16">
    <source>
        <dbReference type="SAM" id="MobiDB-lite"/>
    </source>
</evidence>
<dbReference type="Proteomes" id="UP000220246">
    <property type="component" value="Unassembled WGS sequence"/>
</dbReference>
<dbReference type="RefSeq" id="WP_066536344.1">
    <property type="nucleotide sequence ID" value="NZ_PDEA01000001.1"/>
</dbReference>
<dbReference type="InterPro" id="IPR012910">
    <property type="entry name" value="Plug_dom"/>
</dbReference>
<evidence type="ECO:0000256" key="17">
    <source>
        <dbReference type="SAM" id="SignalP"/>
    </source>
</evidence>
<keyword evidence="10 15" id="KW-0798">TonB box</keyword>
<dbReference type="GO" id="GO:0009279">
    <property type="term" value="C:cell outer membrane"/>
    <property type="evidence" value="ECO:0007669"/>
    <property type="project" value="UniProtKB-SubCell"/>
</dbReference>
<name>A0A2A7UYJ0_COMTR</name>
<comment type="caution">
    <text evidence="20">The sequence shown here is derived from an EMBL/GenBank/DDBJ whole genome shotgun (WGS) entry which is preliminary data.</text>
</comment>
<evidence type="ECO:0000256" key="5">
    <source>
        <dbReference type="ARBA" id="ARBA00022496"/>
    </source>
</evidence>
<dbReference type="GeneID" id="80802629"/>
<dbReference type="InterPro" id="IPR036942">
    <property type="entry name" value="Beta-barrel_TonB_sf"/>
</dbReference>
<evidence type="ECO:0000256" key="1">
    <source>
        <dbReference type="ARBA" id="ARBA00004571"/>
    </source>
</evidence>
<evidence type="ECO:0000256" key="14">
    <source>
        <dbReference type="PROSITE-ProRule" id="PRU01360"/>
    </source>
</evidence>
<comment type="subcellular location">
    <subcellularLocation>
        <location evidence="1 14">Cell outer membrane</location>
        <topology evidence="1 14">Multi-pass membrane protein</topology>
    </subcellularLocation>
</comment>
<dbReference type="InterPro" id="IPR000531">
    <property type="entry name" value="Beta-barrel_TonB"/>
</dbReference>
<evidence type="ECO:0000256" key="12">
    <source>
        <dbReference type="ARBA" id="ARBA00023170"/>
    </source>
</evidence>
<sequence>MSSLLRQTPRSPLLTAAALAALCACLPAAAQEARLAALTVKGQALAASQAAFSTQHLTQEDLAATGAQEVEDLWRQVPGMHVNDYQLSGVANAVVLRGFGGGGHGGDIAATLDGITLNEAMSHADGYFDLNVVVPLEVEEVTVHKGPVSVLQGNFNRAGLVALQTRRSGTYTEAQLQAGSHGTYDLQGALGRQLGADDQMFLAAQSYTTDGARPDADARRHTLSGRWHHRVDSRLDFALSARWHEARGDSPSYLTQAQWQRDPQGKDPRVQGDGSEKTFATLRLDVNYALSDSTQLLAFAYGTRQDFVRWFTRPRSGTWMQREERYDRDVLGMGLQLSGSAALAGAPLEWLLGTERQQEDTDYGYREGTQNRQRMAAAVSDRRTALDTMAAYAQAHWKLAPWLQPSMGVRWDRFTGDCRRLGAETGSDTCERMATTRHASPKLGVTSQIAPQTTLRASWSEGFALASDFAKYALGTAGLDPNVFRQTELGVQWAPHRSLWLDLAVYRTTSSNEIRNVAPGVYENFGSTRRSGAELQAHWTPLSKLELQWSYGRMHSRVTENANAALVGKQVTAVPAYTSTVQASYRPTAGWTLRAIWRHVGRGAVDAANTQWSRAYQVGDMGAQYALPRSLGWGDAQLSLWVRNVTDQRYASSTSVIGGERLVAPGAPRTVTVGLKFAL</sequence>
<dbReference type="Gene3D" id="2.40.170.20">
    <property type="entry name" value="TonB-dependent receptor, beta-barrel domain"/>
    <property type="match status" value="1"/>
</dbReference>
<feature type="domain" description="TonB-dependent receptor plug" evidence="19">
    <location>
        <begin position="49"/>
        <end position="159"/>
    </location>
</feature>
<dbReference type="Pfam" id="PF00593">
    <property type="entry name" value="TonB_dep_Rec_b-barrel"/>
    <property type="match status" value="1"/>
</dbReference>
<evidence type="ECO:0000256" key="3">
    <source>
        <dbReference type="ARBA" id="ARBA00022448"/>
    </source>
</evidence>
<keyword evidence="8" id="KW-0408">Iron</keyword>
<keyword evidence="7 17" id="KW-0732">Signal</keyword>
<evidence type="ECO:0000256" key="4">
    <source>
        <dbReference type="ARBA" id="ARBA00022452"/>
    </source>
</evidence>
<dbReference type="EMBL" id="PDEA01000001">
    <property type="protein sequence ID" value="PEH90323.1"/>
    <property type="molecule type" value="Genomic_DNA"/>
</dbReference>
<dbReference type="PROSITE" id="PS51257">
    <property type="entry name" value="PROKAR_LIPOPROTEIN"/>
    <property type="match status" value="1"/>
</dbReference>
<evidence type="ECO:0000256" key="13">
    <source>
        <dbReference type="ARBA" id="ARBA00023237"/>
    </source>
</evidence>
<feature type="chain" id="PRO_5012360095" evidence="17">
    <location>
        <begin position="31"/>
        <end position="679"/>
    </location>
</feature>
<keyword evidence="12 20" id="KW-0675">Receptor</keyword>
<evidence type="ECO:0000256" key="11">
    <source>
        <dbReference type="ARBA" id="ARBA00023136"/>
    </source>
</evidence>
<dbReference type="OrthoDB" id="99480at2"/>
<evidence type="ECO:0000313" key="21">
    <source>
        <dbReference type="Proteomes" id="UP000220246"/>
    </source>
</evidence>
<dbReference type="InterPro" id="IPR039426">
    <property type="entry name" value="TonB-dep_rcpt-like"/>
</dbReference>
<evidence type="ECO:0000256" key="2">
    <source>
        <dbReference type="ARBA" id="ARBA00009810"/>
    </source>
</evidence>
<dbReference type="GO" id="GO:0015344">
    <property type="term" value="F:siderophore uptake transmembrane transporter activity"/>
    <property type="evidence" value="ECO:0007669"/>
    <property type="project" value="TreeGrafter"/>
</dbReference>
<evidence type="ECO:0000256" key="9">
    <source>
        <dbReference type="ARBA" id="ARBA00023065"/>
    </source>
</evidence>
<proteinExistence type="inferred from homology"/>
<evidence type="ECO:0000256" key="15">
    <source>
        <dbReference type="RuleBase" id="RU003357"/>
    </source>
</evidence>
<dbReference type="STRING" id="1219032.GCA_001515545_01820"/>
<keyword evidence="21" id="KW-1185">Reference proteome</keyword>
<keyword evidence="3 14" id="KW-0813">Transport</keyword>
<comment type="similarity">
    <text evidence="2 14 15">Belongs to the TonB-dependent receptor family.</text>
</comment>
<dbReference type="Pfam" id="PF07715">
    <property type="entry name" value="Plug"/>
    <property type="match status" value="1"/>
</dbReference>
<keyword evidence="9" id="KW-0406">Ion transport</keyword>
<dbReference type="Gene3D" id="2.170.130.10">
    <property type="entry name" value="TonB-dependent receptor, plug domain"/>
    <property type="match status" value="1"/>
</dbReference>
<evidence type="ECO:0000256" key="10">
    <source>
        <dbReference type="ARBA" id="ARBA00023077"/>
    </source>
</evidence>
<evidence type="ECO:0000256" key="7">
    <source>
        <dbReference type="ARBA" id="ARBA00022729"/>
    </source>
</evidence>
<protein>
    <submittedName>
        <fullName evidence="20">TonB-dependent receptor</fullName>
    </submittedName>
</protein>
<dbReference type="PANTHER" id="PTHR32552">
    <property type="entry name" value="FERRICHROME IRON RECEPTOR-RELATED"/>
    <property type="match status" value="1"/>
</dbReference>
<evidence type="ECO:0000313" key="20">
    <source>
        <dbReference type="EMBL" id="PEH90323.1"/>
    </source>
</evidence>
<accession>A0A2A7UYJ0</accession>
<feature type="domain" description="TonB-dependent receptor-like beta-barrel" evidence="18">
    <location>
        <begin position="243"/>
        <end position="645"/>
    </location>
</feature>
<keyword evidence="5" id="KW-0410">Iron transport</keyword>
<evidence type="ECO:0000256" key="8">
    <source>
        <dbReference type="ARBA" id="ARBA00023004"/>
    </source>
</evidence>
<feature type="compositionally biased region" description="Polar residues" evidence="16">
    <location>
        <begin position="252"/>
        <end position="261"/>
    </location>
</feature>